<evidence type="ECO:0000256" key="1">
    <source>
        <dbReference type="ARBA" id="ARBA00000085"/>
    </source>
</evidence>
<dbReference type="Gene3D" id="3.30.450.20">
    <property type="entry name" value="PAS domain"/>
    <property type="match status" value="3"/>
</dbReference>
<name>A0A6J4K3V3_9BACT</name>
<reference evidence="9" key="1">
    <citation type="submission" date="2020-02" db="EMBL/GenBank/DDBJ databases">
        <authorList>
            <person name="Meier V. D."/>
        </authorList>
    </citation>
    <scope>NUCLEOTIDE SEQUENCE</scope>
    <source>
        <strain evidence="9">AVDCRST_MAG68</strain>
    </source>
</reference>
<evidence type="ECO:0000259" key="7">
    <source>
        <dbReference type="PROSITE" id="PS50112"/>
    </source>
</evidence>
<dbReference type="GO" id="GO:0009927">
    <property type="term" value="F:histidine phosphotransfer kinase activity"/>
    <property type="evidence" value="ECO:0007669"/>
    <property type="project" value="TreeGrafter"/>
</dbReference>
<evidence type="ECO:0000256" key="4">
    <source>
        <dbReference type="ARBA" id="ARBA00022679"/>
    </source>
</evidence>
<dbReference type="CDD" id="cd00082">
    <property type="entry name" value="HisKA"/>
    <property type="match status" value="1"/>
</dbReference>
<dbReference type="InterPro" id="IPR000700">
    <property type="entry name" value="PAS-assoc_C"/>
</dbReference>
<dbReference type="Pfam" id="PF08448">
    <property type="entry name" value="PAS_4"/>
    <property type="match status" value="2"/>
</dbReference>
<dbReference type="SUPFAM" id="SSF55781">
    <property type="entry name" value="GAF domain-like"/>
    <property type="match status" value="2"/>
</dbReference>
<dbReference type="SMART" id="SM00387">
    <property type="entry name" value="HATPase_c"/>
    <property type="match status" value="1"/>
</dbReference>
<evidence type="ECO:0000256" key="5">
    <source>
        <dbReference type="ARBA" id="ARBA00022777"/>
    </source>
</evidence>
<dbReference type="Pfam" id="PF01590">
    <property type="entry name" value="GAF"/>
    <property type="match status" value="1"/>
</dbReference>
<dbReference type="InterPro" id="IPR004358">
    <property type="entry name" value="Sig_transdc_His_kin-like_C"/>
</dbReference>
<accession>A0A6J4K3V3</accession>
<evidence type="ECO:0000256" key="3">
    <source>
        <dbReference type="ARBA" id="ARBA00022553"/>
    </source>
</evidence>
<keyword evidence="4" id="KW-0808">Transferase</keyword>
<dbReference type="SUPFAM" id="SSF47384">
    <property type="entry name" value="Homodimeric domain of signal transducing histidine kinase"/>
    <property type="match status" value="1"/>
</dbReference>
<dbReference type="InterPro" id="IPR035965">
    <property type="entry name" value="PAS-like_dom_sf"/>
</dbReference>
<dbReference type="SUPFAM" id="SSF55785">
    <property type="entry name" value="PYP-like sensor domain (PAS domain)"/>
    <property type="match status" value="2"/>
</dbReference>
<dbReference type="InterPro" id="IPR005467">
    <property type="entry name" value="His_kinase_dom"/>
</dbReference>
<evidence type="ECO:0000256" key="2">
    <source>
        <dbReference type="ARBA" id="ARBA00012438"/>
    </source>
</evidence>
<dbReference type="PRINTS" id="PR00344">
    <property type="entry name" value="BCTRLSENSOR"/>
</dbReference>
<dbReference type="EC" id="2.7.13.3" evidence="2"/>
<evidence type="ECO:0000259" key="6">
    <source>
        <dbReference type="PROSITE" id="PS50109"/>
    </source>
</evidence>
<dbReference type="CDD" id="cd00130">
    <property type="entry name" value="PAS"/>
    <property type="match status" value="3"/>
</dbReference>
<dbReference type="Gene3D" id="3.30.450.40">
    <property type="match status" value="2"/>
</dbReference>
<dbReference type="InterPro" id="IPR013656">
    <property type="entry name" value="PAS_4"/>
</dbReference>
<dbReference type="SMART" id="SM00388">
    <property type="entry name" value="HisKA"/>
    <property type="match status" value="1"/>
</dbReference>
<dbReference type="AlphaFoldDB" id="A0A6J4K3V3"/>
<dbReference type="InterPro" id="IPR003661">
    <property type="entry name" value="HisK_dim/P_dom"/>
</dbReference>
<dbReference type="PANTHER" id="PTHR43047">
    <property type="entry name" value="TWO-COMPONENT HISTIDINE PROTEIN KINASE"/>
    <property type="match status" value="1"/>
</dbReference>
<dbReference type="InterPro" id="IPR036890">
    <property type="entry name" value="HATPase_C_sf"/>
</dbReference>
<dbReference type="InterPro" id="IPR029016">
    <property type="entry name" value="GAF-like_dom_sf"/>
</dbReference>
<dbReference type="InterPro" id="IPR000014">
    <property type="entry name" value="PAS"/>
</dbReference>
<dbReference type="SMART" id="SM00091">
    <property type="entry name" value="PAS"/>
    <property type="match status" value="3"/>
</dbReference>
<dbReference type="InterPro" id="IPR036097">
    <property type="entry name" value="HisK_dim/P_sf"/>
</dbReference>
<dbReference type="GO" id="GO:0005886">
    <property type="term" value="C:plasma membrane"/>
    <property type="evidence" value="ECO:0007669"/>
    <property type="project" value="TreeGrafter"/>
</dbReference>
<sequence>MPTPEARREHEARYGTVREGVCVLAPDWRFRYANASLLEILDLLGTREGVASLWEALPEWEGTPEAESLRHAMAERAAVCFRVARERGAGREWEVEAEPLAGGDLRVFVRNASARAAAVRTGAGGREGRLDSMLAGVPVAIALLDGETLGVVEANPAAHALLPQAGSLAGRTPEEVVPGWRGSEAEARVRRVAETGEPWEAPELRVPPTGPGARWLRVSVRPVDDPGGRRHLLAMVMEVTGLVRARRSAEAERRALFDILDTLPVGVVVAWAPEGRIAYVNPAAAELGGRTAEELGDDGARSYLDHWPLRTPAGDPFPADEIPLVRALRGETTPEVEMVLALPDGERTVLGTGVPLRDASGEVERAMVAFYDISDRLRLERALMERQTEAVAAAADAALRAEESRALREIGRALVSVLDPARVLELATRAALELLGARGAYVNGPLGDGTLRVGPALGILEEVEGATFPLAGSTVEWLHREGRTMVFNSPEEVPAGSQVLATLQRKGVRNLILSPMRAFGQTFGVLGVVDRAEPFTSEDARVLEALADSAALAIHNARLHAEERRRADESRALLAASEALSSTLDPAEVTARIVGIAEELTGAAGAGLALIAGERVRVAVATGPLTPLHGAEVPLAGSLTERVLAAGAPMLLDAGDPAGGSTVTQFASLGVGPVAVAPLRVGDEPLGVIAVIHPAGAPPFTPESLRLLALLADQAAVAVRNARLYERAQDASRAKSDFLATMSHELRTPLNALEGYASLMADGIYGEVNPRQAHALSRMRASQHHLLGLIQQVLDVARLEAGAKHPEVEEVNPAALAGSVVDALCGAAEKKGLTLHMEPARVGRIRTDVGMMRQILTNLVGNALKFTEQGGVTVRVREAEDVEVEVEDTGPGIPPEHVERIWEPFYQVEPTMTRREGGTGLGLPLAREYARILGGDITVSSVPGGGSRFLLTLPRTP</sequence>
<comment type="catalytic activity">
    <reaction evidence="1">
        <text>ATP + protein L-histidine = ADP + protein N-phospho-L-histidine.</text>
        <dbReference type="EC" id="2.7.13.3"/>
    </reaction>
</comment>
<dbReference type="CDD" id="cd16922">
    <property type="entry name" value="HATPase_EvgS-ArcB-TorS-like"/>
    <property type="match status" value="1"/>
</dbReference>
<evidence type="ECO:0000259" key="8">
    <source>
        <dbReference type="PROSITE" id="PS50113"/>
    </source>
</evidence>
<keyword evidence="5" id="KW-0418">Kinase</keyword>
<dbReference type="Pfam" id="PF13185">
    <property type="entry name" value="GAF_2"/>
    <property type="match status" value="1"/>
</dbReference>
<dbReference type="Gene3D" id="1.10.287.130">
    <property type="match status" value="1"/>
</dbReference>
<feature type="domain" description="PAS" evidence="7">
    <location>
        <begin position="252"/>
        <end position="295"/>
    </location>
</feature>
<feature type="domain" description="Histidine kinase" evidence="6">
    <location>
        <begin position="741"/>
        <end position="957"/>
    </location>
</feature>
<dbReference type="SMART" id="SM00065">
    <property type="entry name" value="GAF"/>
    <property type="match status" value="2"/>
</dbReference>
<proteinExistence type="predicted"/>
<dbReference type="PROSITE" id="PS50112">
    <property type="entry name" value="PAS"/>
    <property type="match status" value="1"/>
</dbReference>
<dbReference type="InterPro" id="IPR003594">
    <property type="entry name" value="HATPase_dom"/>
</dbReference>
<gene>
    <name evidence="9" type="ORF">AVDCRST_MAG68-1699</name>
</gene>
<feature type="domain" description="PAC" evidence="8">
    <location>
        <begin position="334"/>
        <end position="385"/>
    </location>
</feature>
<dbReference type="PROSITE" id="PS50109">
    <property type="entry name" value="HIS_KIN"/>
    <property type="match status" value="1"/>
</dbReference>
<dbReference type="Gene3D" id="3.30.565.10">
    <property type="entry name" value="Histidine kinase-like ATPase, C-terminal domain"/>
    <property type="match status" value="1"/>
</dbReference>
<dbReference type="Pfam" id="PF02518">
    <property type="entry name" value="HATPase_c"/>
    <property type="match status" value="1"/>
</dbReference>
<dbReference type="Pfam" id="PF00512">
    <property type="entry name" value="HisKA"/>
    <property type="match status" value="1"/>
</dbReference>
<dbReference type="PANTHER" id="PTHR43047:SF72">
    <property type="entry name" value="OSMOSENSING HISTIDINE PROTEIN KINASE SLN1"/>
    <property type="match status" value="1"/>
</dbReference>
<dbReference type="SUPFAM" id="SSF55874">
    <property type="entry name" value="ATPase domain of HSP90 chaperone/DNA topoisomerase II/histidine kinase"/>
    <property type="match status" value="1"/>
</dbReference>
<organism evidence="9">
    <name type="scientific">uncultured Gemmatimonadota bacterium</name>
    <dbReference type="NCBI Taxonomy" id="203437"/>
    <lineage>
        <taxon>Bacteria</taxon>
        <taxon>Pseudomonadati</taxon>
        <taxon>Gemmatimonadota</taxon>
        <taxon>environmental samples</taxon>
    </lineage>
</organism>
<evidence type="ECO:0000313" key="9">
    <source>
        <dbReference type="EMBL" id="CAA9294229.1"/>
    </source>
</evidence>
<protein>
    <recommendedName>
        <fullName evidence="2">histidine kinase</fullName>
        <ecNumber evidence="2">2.7.13.3</ecNumber>
    </recommendedName>
</protein>
<dbReference type="GO" id="GO:0000155">
    <property type="term" value="F:phosphorelay sensor kinase activity"/>
    <property type="evidence" value="ECO:0007669"/>
    <property type="project" value="InterPro"/>
</dbReference>
<dbReference type="InterPro" id="IPR003018">
    <property type="entry name" value="GAF"/>
</dbReference>
<keyword evidence="3" id="KW-0597">Phosphoprotein</keyword>
<dbReference type="EMBL" id="CADCTW010000001">
    <property type="protein sequence ID" value="CAA9294229.1"/>
    <property type="molecule type" value="Genomic_DNA"/>
</dbReference>
<dbReference type="PROSITE" id="PS50113">
    <property type="entry name" value="PAC"/>
    <property type="match status" value="1"/>
</dbReference>